<sequence length="774" mass="87126">MPDQIAQSRVVRRRNPRPINSCIECRQRKSRCSKTHPCQNCTAFGRDCVFISVPETHRKRAKESGSKSQVDWTQPLPLRNQNENTNGTTNATTTTPGTPPRDYEWEAYQQDVDLDDDVWGKLPADPQTAHDGDFEDEDEDEDPDWVAKDVNLQIGRMVLTDRNGGLFRPQYAEELGKLLSDRPKPSLSSASQRVSESSALLSAQKIPLVSPSLTLLFGSPTQGAQSTNADITQLPTRQEAEVLYQRYLESVNPVTHVLHIPSFKRLFDSYWVNIDIGSPNPDSSTALVLSVCMVAAASLSPLQSKAKFGIPQEDLCQKLQTATENALVRANWTRTSNIRTLQALTIYLIPQCRAHISRTTSVLVGALIRLAQCIGIHRASHSPTTSLSPLQRHIRSLLWHQICFLDVRTAEVQGPQPSIRSDEFDVPLPLNVDDDVFELASTKWQPRPISIQGWTDATFSLIRYECNELHRLIFRGRVEMDHKITTLHDLRSRVETRKRQIHATYLRFLDPQVPIQRCAGLVATLLLARCDSMLLYRHLPQNPQHVRSESENRLRDILLTAALTTLETGATLETLPSLNCWAWYASTYQQYSTVLLLLTELYRTPDLPRKDRMVTIIDHIFGHCYGVGVQERCGDLLWAVKENLETFYGMRGVRKRMNRLTHGPPHQAVQDNNHFTPDNTLSRMSLQSQTQLDGLDVDLDTLLEGLNTAPSSAGMDGFLGAVPSTDTAAIFMPADSGVEDDWMAGVSDRSQMPPLRQWDTWRFPPSTQPPSGLM</sequence>
<keyword evidence="7" id="KW-1185">Reference proteome</keyword>
<dbReference type="PANTHER" id="PTHR31001">
    <property type="entry name" value="UNCHARACTERIZED TRANSCRIPTIONAL REGULATORY PROTEIN"/>
    <property type="match status" value="1"/>
</dbReference>
<evidence type="ECO:0000256" key="2">
    <source>
        <dbReference type="ARBA" id="ARBA00022723"/>
    </source>
</evidence>
<dbReference type="GO" id="GO:0006351">
    <property type="term" value="P:DNA-templated transcription"/>
    <property type="evidence" value="ECO:0007669"/>
    <property type="project" value="InterPro"/>
</dbReference>
<feature type="domain" description="Zn(2)-C6 fungal-type" evidence="5">
    <location>
        <begin position="21"/>
        <end position="50"/>
    </location>
</feature>
<keyword evidence="2" id="KW-0479">Metal-binding</keyword>
<gene>
    <name evidence="6" type="ORF">K432DRAFT_94554</name>
</gene>
<dbReference type="Pfam" id="PF04082">
    <property type="entry name" value="Fungal_trans"/>
    <property type="match status" value="1"/>
</dbReference>
<evidence type="ECO:0000256" key="3">
    <source>
        <dbReference type="ARBA" id="ARBA00023242"/>
    </source>
</evidence>
<dbReference type="AlphaFoldDB" id="A0A8E2EJS0"/>
<dbReference type="CDD" id="cd00067">
    <property type="entry name" value="GAL4"/>
    <property type="match status" value="1"/>
</dbReference>
<dbReference type="SMART" id="SM00906">
    <property type="entry name" value="Fungal_trans"/>
    <property type="match status" value="1"/>
</dbReference>
<feature type="region of interest" description="Disordered" evidence="4">
    <location>
        <begin position="59"/>
        <end position="103"/>
    </location>
</feature>
<dbReference type="InterPro" id="IPR007219">
    <property type="entry name" value="XnlR_reg_dom"/>
</dbReference>
<evidence type="ECO:0000313" key="7">
    <source>
        <dbReference type="Proteomes" id="UP000250266"/>
    </source>
</evidence>
<dbReference type="InterPro" id="IPR001138">
    <property type="entry name" value="Zn2Cys6_DnaBD"/>
</dbReference>
<evidence type="ECO:0000259" key="5">
    <source>
        <dbReference type="PROSITE" id="PS50048"/>
    </source>
</evidence>
<dbReference type="Pfam" id="PF00172">
    <property type="entry name" value="Zn_clus"/>
    <property type="match status" value="1"/>
</dbReference>
<dbReference type="PROSITE" id="PS00463">
    <property type="entry name" value="ZN2_CY6_FUNGAL_1"/>
    <property type="match status" value="1"/>
</dbReference>
<dbReference type="EMBL" id="KV744830">
    <property type="protein sequence ID" value="OCK84793.1"/>
    <property type="molecule type" value="Genomic_DNA"/>
</dbReference>
<dbReference type="CDD" id="cd12148">
    <property type="entry name" value="fungal_TF_MHR"/>
    <property type="match status" value="1"/>
</dbReference>
<protein>
    <recommendedName>
        <fullName evidence="5">Zn(2)-C6 fungal-type domain-containing protein</fullName>
    </recommendedName>
</protein>
<evidence type="ECO:0000313" key="6">
    <source>
        <dbReference type="EMBL" id="OCK84793.1"/>
    </source>
</evidence>
<dbReference type="PANTHER" id="PTHR31001:SF40">
    <property type="entry name" value="ZN(II)2CYS6 TRANSCRIPTION FACTOR (EUROFUNG)"/>
    <property type="match status" value="1"/>
</dbReference>
<evidence type="ECO:0000256" key="4">
    <source>
        <dbReference type="SAM" id="MobiDB-lite"/>
    </source>
</evidence>
<dbReference type="GO" id="GO:0005634">
    <property type="term" value="C:nucleus"/>
    <property type="evidence" value="ECO:0007669"/>
    <property type="project" value="UniProtKB-SubCell"/>
</dbReference>
<comment type="subcellular location">
    <subcellularLocation>
        <location evidence="1">Nucleus</location>
    </subcellularLocation>
</comment>
<feature type="region of interest" description="Disordered" evidence="4">
    <location>
        <begin position="744"/>
        <end position="774"/>
    </location>
</feature>
<keyword evidence="3" id="KW-0539">Nucleus</keyword>
<feature type="region of interest" description="Disordered" evidence="4">
    <location>
        <begin position="119"/>
        <end position="142"/>
    </location>
</feature>
<dbReference type="InterPro" id="IPR036864">
    <property type="entry name" value="Zn2-C6_fun-type_DNA-bd_sf"/>
</dbReference>
<dbReference type="GO" id="GO:0003677">
    <property type="term" value="F:DNA binding"/>
    <property type="evidence" value="ECO:0007669"/>
    <property type="project" value="InterPro"/>
</dbReference>
<dbReference type="SMART" id="SM00066">
    <property type="entry name" value="GAL4"/>
    <property type="match status" value="1"/>
</dbReference>
<dbReference type="Gene3D" id="4.10.240.10">
    <property type="entry name" value="Zn(2)-C6 fungal-type DNA-binding domain"/>
    <property type="match status" value="1"/>
</dbReference>
<proteinExistence type="predicted"/>
<evidence type="ECO:0000256" key="1">
    <source>
        <dbReference type="ARBA" id="ARBA00004123"/>
    </source>
</evidence>
<dbReference type="GO" id="GO:0000981">
    <property type="term" value="F:DNA-binding transcription factor activity, RNA polymerase II-specific"/>
    <property type="evidence" value="ECO:0007669"/>
    <property type="project" value="InterPro"/>
</dbReference>
<feature type="compositionally biased region" description="Low complexity" evidence="4">
    <location>
        <begin position="84"/>
        <end position="96"/>
    </location>
</feature>
<dbReference type="GO" id="GO:0008270">
    <property type="term" value="F:zinc ion binding"/>
    <property type="evidence" value="ECO:0007669"/>
    <property type="project" value="InterPro"/>
</dbReference>
<dbReference type="OrthoDB" id="10266265at2759"/>
<dbReference type="PROSITE" id="PS50048">
    <property type="entry name" value="ZN2_CY6_FUNGAL_2"/>
    <property type="match status" value="1"/>
</dbReference>
<name>A0A8E2EJS0_9PEZI</name>
<dbReference type="Proteomes" id="UP000250266">
    <property type="component" value="Unassembled WGS sequence"/>
</dbReference>
<accession>A0A8E2EJS0</accession>
<dbReference type="SUPFAM" id="SSF57701">
    <property type="entry name" value="Zn2/Cys6 DNA-binding domain"/>
    <property type="match status" value="1"/>
</dbReference>
<feature type="compositionally biased region" description="Acidic residues" evidence="4">
    <location>
        <begin position="133"/>
        <end position="142"/>
    </location>
</feature>
<dbReference type="InterPro" id="IPR050613">
    <property type="entry name" value="Sec_Metabolite_Reg"/>
</dbReference>
<reference evidence="6 7" key="1">
    <citation type="journal article" date="2016" name="Nat. Commun.">
        <title>Ectomycorrhizal ecology is imprinted in the genome of the dominant symbiotic fungus Cenococcum geophilum.</title>
        <authorList>
            <consortium name="DOE Joint Genome Institute"/>
            <person name="Peter M."/>
            <person name="Kohler A."/>
            <person name="Ohm R.A."/>
            <person name="Kuo A."/>
            <person name="Krutzmann J."/>
            <person name="Morin E."/>
            <person name="Arend M."/>
            <person name="Barry K.W."/>
            <person name="Binder M."/>
            <person name="Choi C."/>
            <person name="Clum A."/>
            <person name="Copeland A."/>
            <person name="Grisel N."/>
            <person name="Haridas S."/>
            <person name="Kipfer T."/>
            <person name="LaButti K."/>
            <person name="Lindquist E."/>
            <person name="Lipzen A."/>
            <person name="Maire R."/>
            <person name="Meier B."/>
            <person name="Mihaltcheva S."/>
            <person name="Molinier V."/>
            <person name="Murat C."/>
            <person name="Poggeler S."/>
            <person name="Quandt C.A."/>
            <person name="Sperisen C."/>
            <person name="Tritt A."/>
            <person name="Tisserant E."/>
            <person name="Crous P.W."/>
            <person name="Henrissat B."/>
            <person name="Nehls U."/>
            <person name="Egli S."/>
            <person name="Spatafora J.W."/>
            <person name="Grigoriev I.V."/>
            <person name="Martin F.M."/>
        </authorList>
    </citation>
    <scope>NUCLEOTIDE SEQUENCE [LARGE SCALE GENOMIC DNA]</scope>
    <source>
        <strain evidence="6 7">CBS 459.81</strain>
    </source>
</reference>
<organism evidence="6 7">
    <name type="scientific">Lepidopterella palustris CBS 459.81</name>
    <dbReference type="NCBI Taxonomy" id="1314670"/>
    <lineage>
        <taxon>Eukaryota</taxon>
        <taxon>Fungi</taxon>
        <taxon>Dikarya</taxon>
        <taxon>Ascomycota</taxon>
        <taxon>Pezizomycotina</taxon>
        <taxon>Dothideomycetes</taxon>
        <taxon>Pleosporomycetidae</taxon>
        <taxon>Mytilinidiales</taxon>
        <taxon>Argynnaceae</taxon>
        <taxon>Lepidopterella</taxon>
    </lineage>
</organism>